<dbReference type="EMBL" id="MU842828">
    <property type="protein sequence ID" value="KAK2032662.1"/>
    <property type="molecule type" value="Genomic_DNA"/>
</dbReference>
<keyword evidence="1" id="KW-0732">Signal</keyword>
<feature type="signal peptide" evidence="1">
    <location>
        <begin position="1"/>
        <end position="18"/>
    </location>
</feature>
<reference evidence="2" key="1">
    <citation type="submission" date="2021-06" db="EMBL/GenBank/DDBJ databases">
        <title>Comparative genomics, transcriptomics and evolutionary studies reveal genomic signatures of adaptation to plant cell wall in hemibiotrophic fungi.</title>
        <authorList>
            <consortium name="DOE Joint Genome Institute"/>
            <person name="Baroncelli R."/>
            <person name="Diaz J.F."/>
            <person name="Benocci T."/>
            <person name="Peng M."/>
            <person name="Battaglia E."/>
            <person name="Haridas S."/>
            <person name="Andreopoulos W."/>
            <person name="Labutti K."/>
            <person name="Pangilinan J."/>
            <person name="Floch G.L."/>
            <person name="Makela M.R."/>
            <person name="Henrissat B."/>
            <person name="Grigoriev I.V."/>
            <person name="Crouch J.A."/>
            <person name="De Vries R.P."/>
            <person name="Sukno S.A."/>
            <person name="Thon M.R."/>
        </authorList>
    </citation>
    <scope>NUCLEOTIDE SEQUENCE</scope>
    <source>
        <strain evidence="2">MAFF235873</strain>
    </source>
</reference>
<comment type="caution">
    <text evidence="2">The sequence shown here is derived from an EMBL/GenBank/DDBJ whole genome shotgun (WGS) entry which is preliminary data.</text>
</comment>
<dbReference type="Proteomes" id="UP001232148">
    <property type="component" value="Unassembled WGS sequence"/>
</dbReference>
<keyword evidence="3" id="KW-1185">Reference proteome</keyword>
<name>A0AAD9HR01_9PEZI</name>
<protein>
    <submittedName>
        <fullName evidence="2">Uncharacterized protein</fullName>
    </submittedName>
</protein>
<proteinExistence type="predicted"/>
<sequence>MGVSFFLFLFIFFILSLSRELGKKEKKWETRRTDNLGGFSRKGLEGFILFSKSLGRRTMMPSYEMDGNGMGILLLLDKKSSLAE</sequence>
<evidence type="ECO:0000313" key="2">
    <source>
        <dbReference type="EMBL" id="KAK2032662.1"/>
    </source>
</evidence>
<dbReference type="AlphaFoldDB" id="A0AAD9HR01"/>
<gene>
    <name evidence="2" type="ORF">LX32DRAFT_166580</name>
</gene>
<organism evidence="2 3">
    <name type="scientific">Colletotrichum zoysiae</name>
    <dbReference type="NCBI Taxonomy" id="1216348"/>
    <lineage>
        <taxon>Eukaryota</taxon>
        <taxon>Fungi</taxon>
        <taxon>Dikarya</taxon>
        <taxon>Ascomycota</taxon>
        <taxon>Pezizomycotina</taxon>
        <taxon>Sordariomycetes</taxon>
        <taxon>Hypocreomycetidae</taxon>
        <taxon>Glomerellales</taxon>
        <taxon>Glomerellaceae</taxon>
        <taxon>Colletotrichum</taxon>
        <taxon>Colletotrichum graminicola species complex</taxon>
    </lineage>
</organism>
<evidence type="ECO:0000313" key="3">
    <source>
        <dbReference type="Proteomes" id="UP001232148"/>
    </source>
</evidence>
<evidence type="ECO:0000256" key="1">
    <source>
        <dbReference type="SAM" id="SignalP"/>
    </source>
</evidence>
<accession>A0AAD9HR01</accession>
<feature type="chain" id="PRO_5042208627" evidence="1">
    <location>
        <begin position="19"/>
        <end position="84"/>
    </location>
</feature>